<organism evidence="1 2">
    <name type="scientific">Armillaria ostoyae</name>
    <name type="common">Armillaria root rot fungus</name>
    <dbReference type="NCBI Taxonomy" id="47428"/>
    <lineage>
        <taxon>Eukaryota</taxon>
        <taxon>Fungi</taxon>
        <taxon>Dikarya</taxon>
        <taxon>Basidiomycota</taxon>
        <taxon>Agaricomycotina</taxon>
        <taxon>Agaricomycetes</taxon>
        <taxon>Agaricomycetidae</taxon>
        <taxon>Agaricales</taxon>
        <taxon>Marasmiineae</taxon>
        <taxon>Physalacriaceae</taxon>
        <taxon>Armillaria</taxon>
    </lineage>
</organism>
<dbReference type="AlphaFoldDB" id="A0A284QVF8"/>
<evidence type="ECO:0000313" key="1">
    <source>
        <dbReference type="EMBL" id="SJL00442.1"/>
    </source>
</evidence>
<sequence length="778" mass="86571">MYGLSSKDDKDNVLPDESVVPSDTALLRASILHLSLSMIAGGIKIEYNDVLRIKHHLVRAFGFDKVALAPTSNGHTFFVEFGEAEEIPELAYPCVTELTVVLDAHHVLNLNSISTGIQESADSTTPLLIGAPYVDVCLGLFCTVRDPVSLPVLVLKSMIEALGIIIYKHNFEKVYLRHLQQTLRRAVSRALELLLLDINYECRQLALSVVQAYIKRWHGSIRSFVHFAIEQVAKLIASQSHLSQDALVAQGKAFIESTLVTYCNNGIFTGLIRRDLDPEIFVILKQVTDANAKVSPKPSTNLRESLLRDTLPRAVETDQAAFQALLKNLQSYIEVVYHQGYSLDLMSFVGQRLVHLARRSSDSNAINPSPLLSIATILIQHNKSQSRDMLTYTDAILRITLTRLAVDEECLSKLIQVTATLYRKSQSTDSVPGNAIIAVVLELLSDGLRMKVRVLPITLKAMLEAVMTTEIAGHTTPAVLYHQQFATIADNGFHFLQNYMWTDMRSDSDYSASLTIGKFILQASTHDPSVMTRVVDQTVERSSRHYMTIRAWNVLILAALMDPSENWVTLMYMQLPTFSSAYQATLRGYLQAGTSPPESAITDINHAYVAIKLWLMLAQKRAAKEDEGSISAFMVWNELWPPFESLVNVFEAEVQVGLSMVSIINNQKTADQFTKHTQTLAMLTWSTVAELFLFIRALHSPVASESASHIGLLKRLKNLGRGEAHTSKLSRALRSMSELPPEIPIGSHINQAAKDLIAAEKLRILEARREPRSGRSGT</sequence>
<reference evidence="2" key="1">
    <citation type="journal article" date="2017" name="Nat. Ecol. Evol.">
        <title>Genome expansion and lineage-specific genetic innovations in the forest pathogenic fungi Armillaria.</title>
        <authorList>
            <person name="Sipos G."/>
            <person name="Prasanna A.N."/>
            <person name="Walter M.C."/>
            <person name="O'Connor E."/>
            <person name="Balint B."/>
            <person name="Krizsan K."/>
            <person name="Kiss B."/>
            <person name="Hess J."/>
            <person name="Varga T."/>
            <person name="Slot J."/>
            <person name="Riley R."/>
            <person name="Boka B."/>
            <person name="Rigling D."/>
            <person name="Barry K."/>
            <person name="Lee J."/>
            <person name="Mihaltcheva S."/>
            <person name="LaButti K."/>
            <person name="Lipzen A."/>
            <person name="Waldron R."/>
            <person name="Moloney N.M."/>
            <person name="Sperisen C."/>
            <person name="Kredics L."/>
            <person name="Vagvoelgyi C."/>
            <person name="Patrignani A."/>
            <person name="Fitzpatrick D."/>
            <person name="Nagy I."/>
            <person name="Doyle S."/>
            <person name="Anderson J.B."/>
            <person name="Grigoriev I.V."/>
            <person name="Gueldener U."/>
            <person name="Muensterkoetter M."/>
            <person name="Nagy L.G."/>
        </authorList>
    </citation>
    <scope>NUCLEOTIDE SEQUENCE [LARGE SCALE GENOMIC DNA]</scope>
    <source>
        <strain evidence="2">C18/9</strain>
    </source>
</reference>
<accession>A0A284QVF8</accession>
<dbReference type="OMA" id="SHASACH"/>
<dbReference type="STRING" id="47428.A0A284QVF8"/>
<evidence type="ECO:0000313" key="2">
    <source>
        <dbReference type="Proteomes" id="UP000219338"/>
    </source>
</evidence>
<dbReference type="Proteomes" id="UP000219338">
    <property type="component" value="Unassembled WGS sequence"/>
</dbReference>
<gene>
    <name evidence="1" type="ORF">ARMOST_03755</name>
</gene>
<keyword evidence="2" id="KW-1185">Reference proteome</keyword>
<protein>
    <submittedName>
        <fullName evidence="1">Uncharacterized protein</fullName>
    </submittedName>
</protein>
<dbReference type="EMBL" id="FUEG01000002">
    <property type="protein sequence ID" value="SJL00442.1"/>
    <property type="molecule type" value="Genomic_DNA"/>
</dbReference>
<proteinExistence type="predicted"/>
<dbReference type="OrthoDB" id="6270916at2759"/>
<name>A0A284QVF8_ARMOS</name>